<keyword evidence="2" id="KW-0732">Signal</keyword>
<evidence type="ECO:0000313" key="3">
    <source>
        <dbReference type="EMBL" id="SMD29956.1"/>
    </source>
</evidence>
<organism evidence="3">
    <name type="scientific">Latrodectus hasselti</name>
    <name type="common">Redback spider</name>
    <dbReference type="NCBI Taxonomy" id="256736"/>
    <lineage>
        <taxon>Eukaryota</taxon>
        <taxon>Metazoa</taxon>
        <taxon>Ecdysozoa</taxon>
        <taxon>Arthropoda</taxon>
        <taxon>Chelicerata</taxon>
        <taxon>Arachnida</taxon>
        <taxon>Araneae</taxon>
        <taxon>Araneomorphae</taxon>
        <taxon>Entelegynae</taxon>
        <taxon>Araneoidea</taxon>
        <taxon>Theridiidae</taxon>
        <taxon>Latrodectus</taxon>
    </lineage>
</organism>
<evidence type="ECO:0000256" key="2">
    <source>
        <dbReference type="SAM" id="SignalP"/>
    </source>
</evidence>
<name>A0A482ZCF5_LATHA</name>
<evidence type="ECO:0000256" key="1">
    <source>
        <dbReference type="SAM" id="MobiDB-lite"/>
    </source>
</evidence>
<dbReference type="EMBL" id="HAGP01000019">
    <property type="protein sequence ID" value="SMD29956.1"/>
    <property type="molecule type" value="Transcribed_RNA"/>
</dbReference>
<feature type="compositionally biased region" description="Basic and acidic residues" evidence="1">
    <location>
        <begin position="203"/>
        <end position="212"/>
    </location>
</feature>
<dbReference type="AlphaFoldDB" id="A0A482ZCF5"/>
<feature type="region of interest" description="Disordered" evidence="1">
    <location>
        <begin position="191"/>
        <end position="212"/>
    </location>
</feature>
<proteinExistence type="predicted"/>
<accession>A0A482ZCF5</accession>
<reference evidence="3" key="1">
    <citation type="submission" date="2017-03" db="EMBL/GenBank/DDBJ databases">
        <authorList>
            <person name="QRISCLOUD D."/>
        </authorList>
    </citation>
    <scope>NUCLEOTIDE SEQUENCE</scope>
</reference>
<feature type="chain" id="PRO_5019714566" evidence="2">
    <location>
        <begin position="21"/>
        <end position="212"/>
    </location>
</feature>
<reference evidence="3" key="2">
    <citation type="submission" date="2019-04" db="EMBL/GenBank/DDBJ databases">
        <title>Unravelling the molecular evolution of spider venoms.</title>
        <authorList>
            <person name="Pineda S."/>
        </authorList>
    </citation>
    <scope>NUCLEOTIDE SEQUENCE</scope>
</reference>
<sequence length="212" mass="24237">MIRFGVLLLISAGFLLSTFAEDVIPFTSDNKVECVNKMVDWCNNMTYPKEGTGMAMLSIAFRNEDGKFYRIFCFSDSDGTNCTKNAENWFSCSSDNKLTYNGVVLQKDSTEGVDDEICNTTKKAFNDIFVQNLSYNPVNITTELNKGMEQFFEAMADLQEQLDFLRNRIFRKCFPFCDGNPVAGFFPSDDREYATTLPDESDTERKNQLERE</sequence>
<protein>
    <submittedName>
        <fullName evidence="3">U11-Theriditoxin-Lha1c_1</fullName>
    </submittedName>
</protein>
<feature type="signal peptide" evidence="2">
    <location>
        <begin position="1"/>
        <end position="20"/>
    </location>
</feature>